<dbReference type="InterPro" id="IPR029055">
    <property type="entry name" value="Ntn_hydrolases_N"/>
</dbReference>
<sequence length="448" mass="49195">MTVLRLKECLARRAAKSVTGSSRIPVSPFAERTWYAFFLHNAGIFVSSVKVGIPSFQERNMDLYVLNSSTVSKNASVCSDQPQATQIGIEILKKGGNAADAAVATMAAVSVLEPLACGIGGDCHCTFYRKKDQAVLSINGSGRTGKQATLDKVRAAGITDPMARDCASHGFWVSVPGTVAGMVSVIKHFGSGKKLSTRQTPREEGVPISLYNPCHVYTCQDVFRHSKNAQDLLIDSKAPAPGDIIYAPKLAKVLKDVAESGAEAFYGGRTAENIARAVQENGGVLTAEDMRNHLLDPPNPDPIDPLSVDFRGFRIWEMRPNTMGIVALVALNTLKVYDLKALVHNSPEYIHLLAEATKHAYLESWDFLCDPKCCSKQVKELLTEEFAQKIRNKIDPNRYPKANDPENLTLFRFTNLSQIYIILSPDVYEITDLNSDSITKKDVSYCEF</sequence>
<dbReference type="OrthoDB" id="6413471at2759"/>
<dbReference type="PANTHER" id="PTHR43881:SF1">
    <property type="entry name" value="GAMMA-GLUTAMYLTRANSPEPTIDASE (AFU_ORTHOLOGUE AFUA_4G13580)"/>
    <property type="match status" value="1"/>
</dbReference>
<dbReference type="PANTHER" id="PTHR43881">
    <property type="entry name" value="GAMMA-GLUTAMYLTRANSPEPTIDASE (AFU_ORTHOLOGUE AFUA_4G13580)"/>
    <property type="match status" value="1"/>
</dbReference>
<accession>A0A8X6XTQ1</accession>
<dbReference type="PRINTS" id="PR01210">
    <property type="entry name" value="GGTRANSPTASE"/>
</dbReference>
<dbReference type="Pfam" id="PF01019">
    <property type="entry name" value="G_glu_transpept"/>
    <property type="match status" value="1"/>
</dbReference>
<reference evidence="1" key="1">
    <citation type="submission" date="2020-08" db="EMBL/GenBank/DDBJ databases">
        <title>Multicomponent nature underlies the extraordinary mechanical properties of spider dragline silk.</title>
        <authorList>
            <person name="Kono N."/>
            <person name="Nakamura H."/>
            <person name="Mori M."/>
            <person name="Yoshida Y."/>
            <person name="Ohtoshi R."/>
            <person name="Malay A.D."/>
            <person name="Moran D.A.P."/>
            <person name="Tomita M."/>
            <person name="Numata K."/>
            <person name="Arakawa K."/>
        </authorList>
    </citation>
    <scope>NUCLEOTIDE SEQUENCE</scope>
</reference>
<organism evidence="1 2">
    <name type="scientific">Trichonephila inaurata madagascariensis</name>
    <dbReference type="NCBI Taxonomy" id="2747483"/>
    <lineage>
        <taxon>Eukaryota</taxon>
        <taxon>Metazoa</taxon>
        <taxon>Ecdysozoa</taxon>
        <taxon>Arthropoda</taxon>
        <taxon>Chelicerata</taxon>
        <taxon>Arachnida</taxon>
        <taxon>Araneae</taxon>
        <taxon>Araneomorphae</taxon>
        <taxon>Entelegynae</taxon>
        <taxon>Araneoidea</taxon>
        <taxon>Nephilidae</taxon>
        <taxon>Trichonephila</taxon>
        <taxon>Trichonephila inaurata</taxon>
    </lineage>
</organism>
<dbReference type="GO" id="GO:0016787">
    <property type="term" value="F:hydrolase activity"/>
    <property type="evidence" value="ECO:0007669"/>
    <property type="project" value="UniProtKB-KW"/>
</dbReference>
<proteinExistence type="predicted"/>
<dbReference type="AlphaFoldDB" id="A0A8X6XTQ1"/>
<keyword evidence="1" id="KW-0378">Hydrolase</keyword>
<keyword evidence="2" id="KW-1185">Reference proteome</keyword>
<protein>
    <submittedName>
        <fullName evidence="1">Glutathione hydrolase proenzyme</fullName>
    </submittedName>
</protein>
<dbReference type="EMBL" id="BMAV01012954">
    <property type="protein sequence ID" value="GFY60053.1"/>
    <property type="molecule type" value="Genomic_DNA"/>
</dbReference>
<dbReference type="InterPro" id="IPR043138">
    <property type="entry name" value="GGT_lsub"/>
</dbReference>
<dbReference type="Gene3D" id="1.10.246.130">
    <property type="match status" value="1"/>
</dbReference>
<gene>
    <name evidence="1" type="primary">ggt</name>
    <name evidence="1" type="ORF">TNIN_321401</name>
</gene>
<dbReference type="Proteomes" id="UP000886998">
    <property type="component" value="Unassembled WGS sequence"/>
</dbReference>
<evidence type="ECO:0000313" key="1">
    <source>
        <dbReference type="EMBL" id="GFY60053.1"/>
    </source>
</evidence>
<evidence type="ECO:0000313" key="2">
    <source>
        <dbReference type="Proteomes" id="UP000886998"/>
    </source>
</evidence>
<dbReference type="InterPro" id="IPR052896">
    <property type="entry name" value="GGT-like_enzyme"/>
</dbReference>
<dbReference type="SUPFAM" id="SSF56235">
    <property type="entry name" value="N-terminal nucleophile aminohydrolases (Ntn hydrolases)"/>
    <property type="match status" value="1"/>
</dbReference>
<name>A0A8X6XTQ1_9ARAC</name>
<comment type="caution">
    <text evidence="1">The sequence shown here is derived from an EMBL/GenBank/DDBJ whole genome shotgun (WGS) entry which is preliminary data.</text>
</comment>